<dbReference type="EMBL" id="JALNMH010000003">
    <property type="protein sequence ID" value="MCK7593113.1"/>
    <property type="molecule type" value="Genomic_DNA"/>
</dbReference>
<dbReference type="Gene3D" id="3.40.630.30">
    <property type="match status" value="1"/>
</dbReference>
<dbReference type="PROSITE" id="PS51729">
    <property type="entry name" value="GNAT_YJDJ"/>
    <property type="match status" value="1"/>
</dbReference>
<evidence type="ECO:0000259" key="1">
    <source>
        <dbReference type="PROSITE" id="PS51729"/>
    </source>
</evidence>
<evidence type="ECO:0000313" key="2">
    <source>
        <dbReference type="EMBL" id="MCK7593113.1"/>
    </source>
</evidence>
<accession>A0ABT0GFA4</accession>
<dbReference type="InterPro" id="IPR016181">
    <property type="entry name" value="Acyl_CoA_acyltransferase"/>
</dbReference>
<dbReference type="RefSeq" id="WP_248206197.1">
    <property type="nucleotide sequence ID" value="NZ_JALNMH010000003.1"/>
</dbReference>
<dbReference type="Proteomes" id="UP001431449">
    <property type="component" value="Unassembled WGS sequence"/>
</dbReference>
<proteinExistence type="predicted"/>
<protein>
    <submittedName>
        <fullName evidence="2">N-acetyltransferase</fullName>
    </submittedName>
</protein>
<dbReference type="InterPro" id="IPR045057">
    <property type="entry name" value="Gcn5-rel_NAT"/>
</dbReference>
<dbReference type="InterPro" id="IPR031165">
    <property type="entry name" value="GNAT_YJDJ"/>
</dbReference>
<evidence type="ECO:0000313" key="3">
    <source>
        <dbReference type="Proteomes" id="UP001431449"/>
    </source>
</evidence>
<dbReference type="Pfam" id="PF14542">
    <property type="entry name" value="Acetyltransf_CG"/>
    <property type="match status" value="1"/>
</dbReference>
<sequence length="90" mass="9888">MVLNPEHPEPRHEPAQSRFIIDDSRGQAVLEYRLGEGRVDFTRTFVPPTMRGGGVAARLVDAGLAWAEREGLEPLGSCSYVGAALAKRKR</sequence>
<keyword evidence="3" id="KW-1185">Reference proteome</keyword>
<comment type="caution">
    <text evidence="2">The sequence shown here is derived from an EMBL/GenBank/DDBJ whole genome shotgun (WGS) entry which is preliminary data.</text>
</comment>
<organism evidence="2 3">
    <name type="scientific">Pseudomarimonas salicorniae</name>
    <dbReference type="NCBI Taxonomy" id="2933270"/>
    <lineage>
        <taxon>Bacteria</taxon>
        <taxon>Pseudomonadati</taxon>
        <taxon>Pseudomonadota</taxon>
        <taxon>Gammaproteobacteria</taxon>
        <taxon>Lysobacterales</taxon>
        <taxon>Lysobacteraceae</taxon>
        <taxon>Pseudomarimonas</taxon>
    </lineage>
</organism>
<reference evidence="2" key="1">
    <citation type="submission" date="2022-04" db="EMBL/GenBank/DDBJ databases">
        <title>Lysobacter sp. CAU 1642 isolated from sea sand.</title>
        <authorList>
            <person name="Kim W."/>
        </authorList>
    </citation>
    <scope>NUCLEOTIDE SEQUENCE</scope>
    <source>
        <strain evidence="2">CAU 1642</strain>
    </source>
</reference>
<gene>
    <name evidence="2" type="ORF">M0G41_05455</name>
</gene>
<name>A0ABT0GFA4_9GAMM</name>
<feature type="domain" description="N-acetyltransferase" evidence="1">
    <location>
        <begin position="11"/>
        <end position="90"/>
    </location>
</feature>
<dbReference type="PANTHER" id="PTHR31435:SF9">
    <property type="entry name" value="PROTEIN NATD1"/>
    <property type="match status" value="1"/>
</dbReference>
<dbReference type="SUPFAM" id="SSF55729">
    <property type="entry name" value="Acyl-CoA N-acyltransferases (Nat)"/>
    <property type="match status" value="1"/>
</dbReference>
<dbReference type="PANTHER" id="PTHR31435">
    <property type="entry name" value="PROTEIN NATD1"/>
    <property type="match status" value="1"/>
</dbReference>